<dbReference type="RefSeq" id="WP_024567268.1">
    <property type="nucleotide sequence ID" value="NZ_CP016370.1"/>
</dbReference>
<dbReference type="Proteomes" id="UP000254876">
    <property type="component" value="Unassembled WGS sequence"/>
</dbReference>
<dbReference type="EMBL" id="UFYD01000001">
    <property type="protein sequence ID" value="STC97452.1"/>
    <property type="molecule type" value="Genomic_DNA"/>
</dbReference>
<reference evidence="1 2" key="1">
    <citation type="submission" date="2018-06" db="EMBL/GenBank/DDBJ databases">
        <authorList>
            <consortium name="Pathogen Informatics"/>
            <person name="Doyle S."/>
        </authorList>
    </citation>
    <scope>NUCLEOTIDE SEQUENCE [LARGE SCALE GENOMIC DNA]</scope>
    <source>
        <strain evidence="1 2">NCTC10588</strain>
    </source>
</reference>
<proteinExistence type="predicted"/>
<dbReference type="AlphaFoldDB" id="A0A7Z7LV80"/>
<evidence type="ECO:0000313" key="2">
    <source>
        <dbReference type="Proteomes" id="UP000254876"/>
    </source>
</evidence>
<organism evidence="1 2">
    <name type="scientific">Elizabethkingia anophelis</name>
    <dbReference type="NCBI Taxonomy" id="1117645"/>
    <lineage>
        <taxon>Bacteria</taxon>
        <taxon>Pseudomonadati</taxon>
        <taxon>Bacteroidota</taxon>
        <taxon>Flavobacteriia</taxon>
        <taxon>Flavobacteriales</taxon>
        <taxon>Weeksellaceae</taxon>
        <taxon>Elizabethkingia</taxon>
    </lineage>
</organism>
<protein>
    <submittedName>
        <fullName evidence="1">Uncharacterized protein</fullName>
    </submittedName>
</protein>
<comment type="caution">
    <text evidence="1">The sequence shown here is derived from an EMBL/GenBank/DDBJ whole genome shotgun (WGS) entry which is preliminary data.</text>
</comment>
<sequence length="126" mass="14715">MKNDDELMLVDKYAAKPLLYFFLFILVLIISSIVYFCSTDDRRHDHITLILEKHARVIKIAPFPSQPRDLAVYWNDGKTSIWTFNLKVGDSVSKNKGDYILYIFRKDSIIPISLPSQEKWTVNSLF</sequence>
<accession>A0A7Z7LV80</accession>
<evidence type="ECO:0000313" key="1">
    <source>
        <dbReference type="EMBL" id="STC97452.1"/>
    </source>
</evidence>
<name>A0A7Z7LV80_9FLAO</name>
<gene>
    <name evidence="1" type="ORF">NCTC10588_00913</name>
</gene>